<feature type="domain" description="Helix-hairpin-helix DNA-binding motif class 1" evidence="7">
    <location>
        <begin position="74"/>
        <end position="93"/>
    </location>
</feature>
<evidence type="ECO:0000313" key="9">
    <source>
        <dbReference type="Proteomes" id="UP001500631"/>
    </source>
</evidence>
<dbReference type="InterPro" id="IPR012340">
    <property type="entry name" value="NA-bd_OB-fold"/>
</dbReference>
<dbReference type="Pfam" id="PF14520">
    <property type="entry name" value="HHH_5"/>
    <property type="match status" value="1"/>
</dbReference>
<comment type="subcellular location">
    <subcellularLocation>
        <location evidence="6">Cytoplasm</location>
    </subcellularLocation>
</comment>
<evidence type="ECO:0000256" key="2">
    <source>
        <dbReference type="ARBA" id="ARBA00022763"/>
    </source>
</evidence>
<organism evidence="8 9">
    <name type="scientific">Wohlfahrtiimonas larvae</name>
    <dbReference type="NCBI Taxonomy" id="1157986"/>
    <lineage>
        <taxon>Bacteria</taxon>
        <taxon>Pseudomonadati</taxon>
        <taxon>Pseudomonadota</taxon>
        <taxon>Gammaproteobacteria</taxon>
        <taxon>Cardiobacteriales</taxon>
        <taxon>Ignatzschineriaceae</taxon>
        <taxon>Wohlfahrtiimonas</taxon>
    </lineage>
</organism>
<keyword evidence="1 6" id="KW-0963">Cytoplasm</keyword>
<keyword evidence="3 6" id="KW-0238">DNA-binding</keyword>
<dbReference type="Pfam" id="PF01330">
    <property type="entry name" value="RuvA_N"/>
    <property type="match status" value="1"/>
</dbReference>
<comment type="subunit">
    <text evidence="6">Homotetramer. Forms an RuvA(8)-RuvB(12)-Holliday junction (HJ) complex. HJ DNA is sandwiched between 2 RuvA tetramers; dsDNA enters through RuvA and exits via RuvB. An RuvB hexamer assembles on each DNA strand where it exits the tetramer. Each RuvB hexamer is contacted by two RuvA subunits (via domain III) on 2 adjacent RuvB subunits; this complex drives branch migration. In the full resolvosome a probable DNA-RuvA(4)-RuvB(12)-RuvC(2) complex forms which resolves the HJ.</text>
</comment>
<name>A0ABP9MLP8_9GAMM</name>
<comment type="caution">
    <text evidence="6">Lacks conserved residue(s) required for the propagation of feature annotation.</text>
</comment>
<dbReference type="InterPro" id="IPR010994">
    <property type="entry name" value="RuvA_2-like"/>
</dbReference>
<accession>A0ABP9MLP8</accession>
<dbReference type="InterPro" id="IPR000085">
    <property type="entry name" value="RuvA"/>
</dbReference>
<dbReference type="Proteomes" id="UP001500631">
    <property type="component" value="Unassembled WGS sequence"/>
</dbReference>
<comment type="caution">
    <text evidence="8">The sequence shown here is derived from an EMBL/GenBank/DDBJ whole genome shotgun (WGS) entry which is preliminary data.</text>
</comment>
<dbReference type="SUPFAM" id="SSF46929">
    <property type="entry name" value="DNA helicase RuvA subunit, C-terminal domain"/>
    <property type="match status" value="1"/>
</dbReference>
<dbReference type="Pfam" id="PF07499">
    <property type="entry name" value="RuvA_C"/>
    <property type="match status" value="1"/>
</dbReference>
<feature type="domain" description="Helix-hairpin-helix DNA-binding motif class 1" evidence="7">
    <location>
        <begin position="109"/>
        <end position="128"/>
    </location>
</feature>
<dbReference type="SUPFAM" id="SSF47781">
    <property type="entry name" value="RuvA domain 2-like"/>
    <property type="match status" value="1"/>
</dbReference>
<keyword evidence="4 6" id="KW-0233">DNA recombination</keyword>
<dbReference type="NCBIfam" id="TIGR00084">
    <property type="entry name" value="ruvA"/>
    <property type="match status" value="1"/>
</dbReference>
<comment type="function">
    <text evidence="6">The RuvA-RuvB-RuvC complex processes Holliday junction (HJ) DNA during genetic recombination and DNA repair, while the RuvA-RuvB complex plays an important role in the rescue of blocked DNA replication forks via replication fork reversal (RFR). RuvA specifically binds to HJ cruciform DNA, conferring on it an open structure. The RuvB hexamer acts as an ATP-dependent pump, pulling dsDNA into and through the RuvAB complex. HJ branch migration allows RuvC to scan DNA until it finds its consensus sequence, where it cleaves and resolves the cruciform DNA.</text>
</comment>
<dbReference type="InterPro" id="IPR013849">
    <property type="entry name" value="DNA_helicase_Holl-junc_RuvA_I"/>
</dbReference>
<evidence type="ECO:0000256" key="6">
    <source>
        <dbReference type="HAMAP-Rule" id="MF_00031"/>
    </source>
</evidence>
<evidence type="ECO:0000256" key="4">
    <source>
        <dbReference type="ARBA" id="ARBA00023172"/>
    </source>
</evidence>
<dbReference type="Gene3D" id="2.40.50.140">
    <property type="entry name" value="Nucleic acid-binding proteins"/>
    <property type="match status" value="1"/>
</dbReference>
<evidence type="ECO:0000313" key="8">
    <source>
        <dbReference type="EMBL" id="GAA5098527.1"/>
    </source>
</evidence>
<dbReference type="InterPro" id="IPR003583">
    <property type="entry name" value="Hlx-hairpin-Hlx_DNA-bd_motif"/>
</dbReference>
<protein>
    <recommendedName>
        <fullName evidence="6">Holliday junction branch migration complex subunit RuvA</fullName>
    </recommendedName>
</protein>
<feature type="region of interest" description="Domain III" evidence="6">
    <location>
        <begin position="150"/>
        <end position="199"/>
    </location>
</feature>
<evidence type="ECO:0000256" key="1">
    <source>
        <dbReference type="ARBA" id="ARBA00022490"/>
    </source>
</evidence>
<comment type="domain">
    <text evidence="6">Has three domains with a flexible linker between the domains II and III and assumes an 'L' shape. Domain III is highly mobile and contacts RuvB.</text>
</comment>
<dbReference type="SUPFAM" id="SSF50249">
    <property type="entry name" value="Nucleic acid-binding proteins"/>
    <property type="match status" value="1"/>
</dbReference>
<comment type="similarity">
    <text evidence="6">Belongs to the RuvA family.</text>
</comment>
<reference evidence="9" key="1">
    <citation type="journal article" date="2019" name="Int. J. Syst. Evol. Microbiol.">
        <title>The Global Catalogue of Microorganisms (GCM) 10K type strain sequencing project: providing services to taxonomists for standard genome sequencing and annotation.</title>
        <authorList>
            <consortium name="The Broad Institute Genomics Platform"/>
            <consortium name="The Broad Institute Genome Sequencing Center for Infectious Disease"/>
            <person name="Wu L."/>
            <person name="Ma J."/>
        </authorList>
    </citation>
    <scope>NUCLEOTIDE SEQUENCE [LARGE SCALE GENOMIC DNA]</scope>
    <source>
        <strain evidence="9">JCM 18424</strain>
    </source>
</reference>
<dbReference type="InterPro" id="IPR011114">
    <property type="entry name" value="RuvA_C"/>
</dbReference>
<proteinExistence type="inferred from homology"/>
<dbReference type="InterPro" id="IPR036267">
    <property type="entry name" value="RuvA_C_sf"/>
</dbReference>
<keyword evidence="5 6" id="KW-0234">DNA repair</keyword>
<dbReference type="Gene3D" id="1.10.150.20">
    <property type="entry name" value="5' to 3' exonuclease, C-terminal subdomain"/>
    <property type="match status" value="1"/>
</dbReference>
<dbReference type="EMBL" id="BAABKE010000003">
    <property type="protein sequence ID" value="GAA5098527.1"/>
    <property type="molecule type" value="Genomic_DNA"/>
</dbReference>
<evidence type="ECO:0000256" key="3">
    <source>
        <dbReference type="ARBA" id="ARBA00023125"/>
    </source>
</evidence>
<dbReference type="Gene3D" id="1.10.8.10">
    <property type="entry name" value="DNA helicase RuvA subunit, C-terminal domain"/>
    <property type="match status" value="1"/>
</dbReference>
<dbReference type="SMART" id="SM00278">
    <property type="entry name" value="HhH1"/>
    <property type="match status" value="2"/>
</dbReference>
<evidence type="ECO:0000256" key="5">
    <source>
        <dbReference type="ARBA" id="ARBA00023204"/>
    </source>
</evidence>
<evidence type="ECO:0000259" key="7">
    <source>
        <dbReference type="SMART" id="SM00278"/>
    </source>
</evidence>
<sequence length="199" mass="21952">MIARLKGQVWEKLPPNIVIIDTNGVGYEVEVPISTFSMLPAIKVETSLYIQQIVREDANLLYGFYTIEEKEAFRILIKVSGIGPKSAIVILSGLSVTELYEVIANEDVTRLTRVPGIGKKTAERLIVELKDKIKAVSMISSGDLLDEGPIHNPINDAVMALTTLGYKVSDAEKMIKKIAKPNMAVDELIKIALQSLMKK</sequence>
<dbReference type="HAMAP" id="MF_00031">
    <property type="entry name" value="DNA_HJ_migration_RuvA"/>
    <property type="match status" value="1"/>
</dbReference>
<dbReference type="CDD" id="cd14332">
    <property type="entry name" value="UBA_RuvA_C"/>
    <property type="match status" value="1"/>
</dbReference>
<gene>
    <name evidence="6 8" type="primary">ruvA</name>
    <name evidence="8" type="ORF">GCM10023338_11110</name>
</gene>
<keyword evidence="9" id="KW-1185">Reference proteome</keyword>
<keyword evidence="2 6" id="KW-0227">DNA damage</keyword>
<dbReference type="RefSeq" id="WP_077925077.1">
    <property type="nucleotide sequence ID" value="NZ_BAABKE010000003.1"/>
</dbReference>